<protein>
    <submittedName>
        <fullName evidence="1">Uncharacterized protein</fullName>
    </submittedName>
</protein>
<reference evidence="1" key="1">
    <citation type="submission" date="2024-07" db="EMBL/GenBank/DDBJ databases">
        <authorList>
            <person name="Kim Y.J."/>
            <person name="Jeong J.Y."/>
        </authorList>
    </citation>
    <scope>NUCLEOTIDE SEQUENCE</scope>
    <source>
        <strain evidence="1">GIHE-MW2</strain>
    </source>
</reference>
<organism evidence="1">
    <name type="scientific">Planktothricoides raciborskii GIHE-MW2</name>
    <dbReference type="NCBI Taxonomy" id="2792601"/>
    <lineage>
        <taxon>Bacteria</taxon>
        <taxon>Bacillati</taxon>
        <taxon>Cyanobacteriota</taxon>
        <taxon>Cyanophyceae</taxon>
        <taxon>Oscillatoriophycideae</taxon>
        <taxon>Oscillatoriales</taxon>
        <taxon>Oscillatoriaceae</taxon>
        <taxon>Planktothricoides</taxon>
    </lineage>
</organism>
<proteinExistence type="predicted"/>
<dbReference type="AlphaFoldDB" id="A0AAU8JLG5"/>
<sequence>MERGLLWLPLLGLFIWLAWAGWNESQKVQAYQAWAEQFDRAKYDVYAVLGQKGDRITWGKPTRKGPVDLESFFFNQVKSIRLLVNHQPVEIPAEPETATTPKGQIFLEFELSTGATQKVPFTDFSLAAKWAKVLHDLWVHRNPVS</sequence>
<accession>A0AAU8JLG5</accession>
<dbReference type="RefSeq" id="WP_054465667.1">
    <property type="nucleotide sequence ID" value="NZ_CP159837.1"/>
</dbReference>
<name>A0AAU8JLG5_9CYAN</name>
<dbReference type="EMBL" id="CP159837">
    <property type="protein sequence ID" value="XCM38948.1"/>
    <property type="molecule type" value="Genomic_DNA"/>
</dbReference>
<evidence type="ECO:0000313" key="1">
    <source>
        <dbReference type="EMBL" id="XCM38948.1"/>
    </source>
</evidence>
<gene>
    <name evidence="1" type="ORF">ABWT76_001827</name>
</gene>